<name>A0A7W9SGT9_9FIRM</name>
<accession>A0A7W9SGT9</accession>
<evidence type="ECO:0000256" key="1">
    <source>
        <dbReference type="SAM" id="MobiDB-lite"/>
    </source>
</evidence>
<dbReference type="EMBL" id="JACHHH010000005">
    <property type="protein sequence ID" value="MBB6041161.1"/>
    <property type="molecule type" value="Genomic_DNA"/>
</dbReference>
<feature type="region of interest" description="Disordered" evidence="1">
    <location>
        <begin position="1"/>
        <end position="57"/>
    </location>
</feature>
<evidence type="ECO:0000313" key="2">
    <source>
        <dbReference type="EMBL" id="MBB6041161.1"/>
    </source>
</evidence>
<organism evidence="2 3">
    <name type="scientific">Oribacterium sinus</name>
    <dbReference type="NCBI Taxonomy" id="237576"/>
    <lineage>
        <taxon>Bacteria</taxon>
        <taxon>Bacillati</taxon>
        <taxon>Bacillota</taxon>
        <taxon>Clostridia</taxon>
        <taxon>Lachnospirales</taxon>
        <taxon>Lachnospiraceae</taxon>
        <taxon>Oribacterium</taxon>
    </lineage>
</organism>
<feature type="compositionally biased region" description="Low complexity" evidence="1">
    <location>
        <begin position="42"/>
        <end position="55"/>
    </location>
</feature>
<comment type="caution">
    <text evidence="2">The sequence shown here is derived from an EMBL/GenBank/DDBJ whole genome shotgun (WGS) entry which is preliminary data.</text>
</comment>
<reference evidence="2 3" key="1">
    <citation type="submission" date="2020-08" db="EMBL/GenBank/DDBJ databases">
        <title>Genomic Encyclopedia of Type Strains, Phase IV (KMG-IV): sequencing the most valuable type-strain genomes for metagenomic binning, comparative biology and taxonomic classification.</title>
        <authorList>
            <person name="Goeker M."/>
        </authorList>
    </citation>
    <scope>NUCLEOTIDE SEQUENCE [LARGE SCALE GENOMIC DNA]</scope>
    <source>
        <strain evidence="2 3">DSM 17245</strain>
    </source>
</reference>
<dbReference type="AlphaFoldDB" id="A0A7W9SGT9"/>
<protein>
    <submittedName>
        <fullName evidence="2">Uncharacterized protein</fullName>
    </submittedName>
</protein>
<sequence length="467" mass="52032">MANILQVSSSPITPDPSINQRISQDPSIKNPVSPGTVNRADGQNTGQTGTATGEGSFSGVDFEGNYAAFLKELSQTANLPKALETVLFGDGALALSQEKGEIGQVMEELFSSMEMESPEDLKAFLQDQQKAQIKFSGNLFNNLRGMLSSNISPSLKNAILNFGKTYNDFASSGHFLQQMETIAGDIDKMLLPSFQGEFEDLLSQLNFQAEPGKTEENTSLINNQIIPFMSNYISRTHDYGAVRNAVVMFILYAVKYENGSEELLGKQKDALMNNPDFRLLFKGNPEEAFKELLDQVKGQEENAFPKLFTDFLKAGAEGKAGTENISHFQQVLHGLLVNESVYMPLQHLVMPFRYDDKDVMSEMWVEQEAKDGAGGKLTKMLLKFNIQSLGNFEIISGISDMRVDLQLFMPEELMDKQKDVEDVVSHILRRNGLSVANLGVYQKTRDFRIQEVFPEIKEAEKGLNVRI</sequence>
<dbReference type="RefSeq" id="WP_183683735.1">
    <property type="nucleotide sequence ID" value="NZ_JACHHH010000005.1"/>
</dbReference>
<dbReference type="GeneID" id="85014678"/>
<proteinExistence type="predicted"/>
<feature type="compositionally biased region" description="Polar residues" evidence="1">
    <location>
        <begin position="1"/>
        <end position="27"/>
    </location>
</feature>
<evidence type="ECO:0000313" key="3">
    <source>
        <dbReference type="Proteomes" id="UP000522163"/>
    </source>
</evidence>
<gene>
    <name evidence="2" type="ORF">HNQ46_001138</name>
</gene>
<dbReference type="Proteomes" id="UP000522163">
    <property type="component" value="Unassembled WGS sequence"/>
</dbReference>